<protein>
    <submittedName>
        <fullName evidence="2">Uncharacterized protein</fullName>
    </submittedName>
</protein>
<feature type="region of interest" description="Disordered" evidence="1">
    <location>
        <begin position="215"/>
        <end position="246"/>
    </location>
</feature>
<accession>A0A834P7X1</accession>
<evidence type="ECO:0000313" key="2">
    <source>
        <dbReference type="EMBL" id="KAF7431714.1"/>
    </source>
</evidence>
<dbReference type="EMBL" id="JACSDY010000003">
    <property type="protein sequence ID" value="KAF7431714.1"/>
    <property type="molecule type" value="Genomic_DNA"/>
</dbReference>
<dbReference type="AlphaFoldDB" id="A0A834P7X1"/>
<sequence>MGSVILEYVSPLAIFMYRSIGRVRMVEEIGSYQPCTYLSPSYWLSRGTGPFPISNLAGYVFADSSNHADRNLFEISVGHEGYSIYPGMIFSKKKEQILEPGYSSNSNWSPNPPNEERSSQTRDVVRIAPVTPLHATANSQREFGPVESGHSYDHPSRIFHLLSLLARLHAFTHLQQEPAILLRTLSRHFSRELGKRRRNEKRFCGRTCNGSTLPVGSFRDVDDNDGSGRGRHSSSRGGGTSRACLRPRTSPALKLNISFARSRSAKEINVTR</sequence>
<reference evidence="2" key="1">
    <citation type="journal article" date="2020" name="G3 (Bethesda)">
        <title>High-Quality Assemblies for Three Invasive Social Wasps from the &lt;i&gt;Vespula&lt;/i&gt; Genus.</title>
        <authorList>
            <person name="Harrop T.W.R."/>
            <person name="Guhlin J."/>
            <person name="McLaughlin G.M."/>
            <person name="Permina E."/>
            <person name="Stockwell P."/>
            <person name="Gilligan J."/>
            <person name="Le Lec M.F."/>
            <person name="Gruber M.A.M."/>
            <person name="Quinn O."/>
            <person name="Lovegrove M."/>
            <person name="Duncan E.J."/>
            <person name="Remnant E.J."/>
            <person name="Van Eeckhoven J."/>
            <person name="Graham B."/>
            <person name="Knapp R.A."/>
            <person name="Langford K.W."/>
            <person name="Kronenberg Z."/>
            <person name="Press M.O."/>
            <person name="Eacker S.M."/>
            <person name="Wilson-Rankin E.E."/>
            <person name="Purcell J."/>
            <person name="Lester P.J."/>
            <person name="Dearden P.K."/>
        </authorList>
    </citation>
    <scope>NUCLEOTIDE SEQUENCE</scope>
    <source>
        <strain evidence="2">Volc-1</strain>
    </source>
</reference>
<evidence type="ECO:0000313" key="3">
    <source>
        <dbReference type="Proteomes" id="UP000600918"/>
    </source>
</evidence>
<gene>
    <name evidence="2" type="ORF">H0235_004638</name>
</gene>
<keyword evidence="3" id="KW-1185">Reference proteome</keyword>
<proteinExistence type="predicted"/>
<name>A0A834P7X1_VESPE</name>
<comment type="caution">
    <text evidence="2">The sequence shown here is derived from an EMBL/GenBank/DDBJ whole genome shotgun (WGS) entry which is preliminary data.</text>
</comment>
<dbReference type="Proteomes" id="UP000600918">
    <property type="component" value="Unassembled WGS sequence"/>
</dbReference>
<feature type="region of interest" description="Disordered" evidence="1">
    <location>
        <begin position="101"/>
        <end position="121"/>
    </location>
</feature>
<evidence type="ECO:0000256" key="1">
    <source>
        <dbReference type="SAM" id="MobiDB-lite"/>
    </source>
</evidence>
<organism evidence="2 3">
    <name type="scientific">Vespula pensylvanica</name>
    <name type="common">Western yellow jacket</name>
    <name type="synonym">Wasp</name>
    <dbReference type="NCBI Taxonomy" id="30213"/>
    <lineage>
        <taxon>Eukaryota</taxon>
        <taxon>Metazoa</taxon>
        <taxon>Ecdysozoa</taxon>
        <taxon>Arthropoda</taxon>
        <taxon>Hexapoda</taxon>
        <taxon>Insecta</taxon>
        <taxon>Pterygota</taxon>
        <taxon>Neoptera</taxon>
        <taxon>Endopterygota</taxon>
        <taxon>Hymenoptera</taxon>
        <taxon>Apocrita</taxon>
        <taxon>Aculeata</taxon>
        <taxon>Vespoidea</taxon>
        <taxon>Vespidae</taxon>
        <taxon>Vespinae</taxon>
        <taxon>Vespula</taxon>
    </lineage>
</organism>